<comment type="similarity">
    <text evidence="2">Belongs to the MIP/aquaporin (TC 1.A.8) family.</text>
</comment>
<name>X1DUA3_9ZZZZ</name>
<dbReference type="Gene3D" id="1.20.1080.10">
    <property type="entry name" value="Glycerol uptake facilitator protein"/>
    <property type="match status" value="1"/>
</dbReference>
<evidence type="ECO:0000256" key="4">
    <source>
        <dbReference type="ARBA" id="ARBA00022692"/>
    </source>
</evidence>
<evidence type="ECO:0000256" key="2">
    <source>
        <dbReference type="ARBA" id="ARBA00006175"/>
    </source>
</evidence>
<dbReference type="AlphaFoldDB" id="X1DUA3"/>
<keyword evidence="4 7" id="KW-0812">Transmembrane</keyword>
<dbReference type="PRINTS" id="PR00783">
    <property type="entry name" value="MINTRINSICP"/>
</dbReference>
<dbReference type="InterPro" id="IPR050363">
    <property type="entry name" value="MIP/Aquaporin"/>
</dbReference>
<gene>
    <name evidence="8" type="ORF">S01H4_51499</name>
</gene>
<evidence type="ECO:0000256" key="7">
    <source>
        <dbReference type="SAM" id="Phobius"/>
    </source>
</evidence>
<evidence type="ECO:0000256" key="6">
    <source>
        <dbReference type="ARBA" id="ARBA00023136"/>
    </source>
</evidence>
<comment type="subcellular location">
    <subcellularLocation>
        <location evidence="1">Membrane</location>
        <topology evidence="1">Multi-pass membrane protein</topology>
    </subcellularLocation>
</comment>
<evidence type="ECO:0008006" key="9">
    <source>
        <dbReference type="Google" id="ProtNLM"/>
    </source>
</evidence>
<proteinExistence type="inferred from homology"/>
<organism evidence="8">
    <name type="scientific">marine sediment metagenome</name>
    <dbReference type="NCBI Taxonomy" id="412755"/>
    <lineage>
        <taxon>unclassified sequences</taxon>
        <taxon>metagenomes</taxon>
        <taxon>ecological metagenomes</taxon>
    </lineage>
</organism>
<keyword evidence="6 7" id="KW-0472">Membrane</keyword>
<dbReference type="GO" id="GO:0015254">
    <property type="term" value="F:glycerol channel activity"/>
    <property type="evidence" value="ECO:0007669"/>
    <property type="project" value="TreeGrafter"/>
</dbReference>
<sequence>MVGTFVLVFAVLFVNLPSVEIEGIDNVKVGLGSLEALPVGLVVFAIGMSLGGTTGYAINPARDLGPRIIHAIIPMKGKRDSDWSYSWIPVSGPIVGAAIAALLYYFIMWMS</sequence>
<comment type="caution">
    <text evidence="8">The sequence shown here is derived from an EMBL/GenBank/DDBJ whole genome shotgun (WGS) entry which is preliminary data.</text>
</comment>
<feature type="transmembrane region" description="Helical" evidence="7">
    <location>
        <begin position="39"/>
        <end position="58"/>
    </location>
</feature>
<reference evidence="8" key="1">
    <citation type="journal article" date="2014" name="Front. Microbiol.">
        <title>High frequency of phylogenetically diverse reductive dehalogenase-homologous genes in deep subseafloor sedimentary metagenomes.</title>
        <authorList>
            <person name="Kawai M."/>
            <person name="Futagami T."/>
            <person name="Toyoda A."/>
            <person name="Takaki Y."/>
            <person name="Nishi S."/>
            <person name="Hori S."/>
            <person name="Arai W."/>
            <person name="Tsubouchi T."/>
            <person name="Morono Y."/>
            <person name="Uchiyama I."/>
            <person name="Ito T."/>
            <person name="Fujiyama A."/>
            <person name="Inagaki F."/>
            <person name="Takami H."/>
        </authorList>
    </citation>
    <scope>NUCLEOTIDE SEQUENCE</scope>
    <source>
        <strain evidence="8">Expedition CK06-06</strain>
    </source>
</reference>
<dbReference type="PANTHER" id="PTHR43829:SF9">
    <property type="entry name" value="AQUAPORIN-9"/>
    <property type="match status" value="1"/>
</dbReference>
<dbReference type="SUPFAM" id="SSF81338">
    <property type="entry name" value="Aquaporin-like"/>
    <property type="match status" value="1"/>
</dbReference>
<dbReference type="EMBL" id="BART01029332">
    <property type="protein sequence ID" value="GAG99966.1"/>
    <property type="molecule type" value="Genomic_DNA"/>
</dbReference>
<evidence type="ECO:0000256" key="5">
    <source>
        <dbReference type="ARBA" id="ARBA00022989"/>
    </source>
</evidence>
<keyword evidence="5 7" id="KW-1133">Transmembrane helix</keyword>
<dbReference type="PANTHER" id="PTHR43829">
    <property type="entry name" value="AQUAPORIN OR AQUAGLYCEROPORIN RELATED"/>
    <property type="match status" value="1"/>
</dbReference>
<protein>
    <recommendedName>
        <fullName evidence="9">Glycerol uptake facilitator protein</fullName>
    </recommendedName>
</protein>
<evidence type="ECO:0000256" key="3">
    <source>
        <dbReference type="ARBA" id="ARBA00022448"/>
    </source>
</evidence>
<accession>X1DUA3</accession>
<feature type="transmembrane region" description="Helical" evidence="7">
    <location>
        <begin position="85"/>
        <end position="107"/>
    </location>
</feature>
<dbReference type="GO" id="GO:0005886">
    <property type="term" value="C:plasma membrane"/>
    <property type="evidence" value="ECO:0007669"/>
    <property type="project" value="TreeGrafter"/>
</dbReference>
<dbReference type="InterPro" id="IPR023271">
    <property type="entry name" value="Aquaporin-like"/>
</dbReference>
<keyword evidence="3" id="KW-0813">Transport</keyword>
<evidence type="ECO:0000256" key="1">
    <source>
        <dbReference type="ARBA" id="ARBA00004141"/>
    </source>
</evidence>
<evidence type="ECO:0000313" key="8">
    <source>
        <dbReference type="EMBL" id="GAG99966.1"/>
    </source>
</evidence>
<dbReference type="InterPro" id="IPR000425">
    <property type="entry name" value="MIP"/>
</dbReference>
<dbReference type="Pfam" id="PF00230">
    <property type="entry name" value="MIP"/>
    <property type="match status" value="1"/>
</dbReference>